<organism evidence="1">
    <name type="scientific">Bionectria ochroleuca</name>
    <name type="common">Gliocladium roseum</name>
    <dbReference type="NCBI Taxonomy" id="29856"/>
    <lineage>
        <taxon>Eukaryota</taxon>
        <taxon>Fungi</taxon>
        <taxon>Dikarya</taxon>
        <taxon>Ascomycota</taxon>
        <taxon>Pezizomycotina</taxon>
        <taxon>Sordariomycetes</taxon>
        <taxon>Hypocreomycetidae</taxon>
        <taxon>Hypocreales</taxon>
        <taxon>Bionectriaceae</taxon>
        <taxon>Clonostachys</taxon>
    </lineage>
</organism>
<proteinExistence type="predicted"/>
<dbReference type="PROSITE" id="PS51257">
    <property type="entry name" value="PROKAR_LIPOPROTEIN"/>
    <property type="match status" value="1"/>
</dbReference>
<gene>
    <name evidence="1" type="ORF">BN869_000004968_1</name>
</gene>
<evidence type="ECO:0000313" key="1">
    <source>
        <dbReference type="EMBL" id="CEO48911.1"/>
    </source>
</evidence>
<dbReference type="AlphaFoldDB" id="A0A0B7K2L6"/>
<dbReference type="EMBL" id="CDPU01000012">
    <property type="protein sequence ID" value="CEO48911.1"/>
    <property type="molecule type" value="Genomic_DNA"/>
</dbReference>
<name>A0A0B7K2L6_BIOOC</name>
<sequence length="78" mass="8718">MHFRTNNCYIYIVIGACGYIGWMRATAKCINAQASRQAIPPNLVNFVIKAEKPIEIDASVKRLSPVLLPTPLHLHSEI</sequence>
<protein>
    <submittedName>
        <fullName evidence="1">Uncharacterized protein</fullName>
    </submittedName>
</protein>
<accession>A0A0B7K2L6</accession>
<reference evidence="1" key="1">
    <citation type="submission" date="2015-01" db="EMBL/GenBank/DDBJ databases">
        <authorList>
            <person name="Durling Mikael"/>
        </authorList>
    </citation>
    <scope>NUCLEOTIDE SEQUENCE</scope>
</reference>